<dbReference type="InterPro" id="IPR004837">
    <property type="entry name" value="NaCa_Exmemb"/>
</dbReference>
<feature type="transmembrane region" description="Helical" evidence="5">
    <location>
        <begin position="296"/>
        <end position="316"/>
    </location>
</feature>
<dbReference type="Pfam" id="PF01699">
    <property type="entry name" value="Na_Ca_ex"/>
    <property type="match status" value="2"/>
</dbReference>
<feature type="transmembrane region" description="Helical" evidence="5">
    <location>
        <begin position="200"/>
        <end position="219"/>
    </location>
</feature>
<dbReference type="InterPro" id="IPR004481">
    <property type="entry name" value="K/Na/Ca-exchanger"/>
</dbReference>
<feature type="transmembrane region" description="Helical" evidence="5">
    <location>
        <begin position="323"/>
        <end position="340"/>
    </location>
</feature>
<feature type="transmembrane region" description="Helical" evidence="5">
    <location>
        <begin position="270"/>
        <end position="290"/>
    </location>
</feature>
<dbReference type="GO" id="GO:0005262">
    <property type="term" value="F:calcium channel activity"/>
    <property type="evidence" value="ECO:0007669"/>
    <property type="project" value="TreeGrafter"/>
</dbReference>
<dbReference type="InterPro" id="IPR044880">
    <property type="entry name" value="NCX_ion-bd_dom_sf"/>
</dbReference>
<sequence length="341" mass="35655">MWLGTVLAHVEKEVRSDWRCPAFAGSQSQGNSLHLILISIAGLVLLIVAGDLLVRGAVSLSLKLGIPALIVSLTVVAFGTSAPELLIAIQSALEGAPGLAFGNVIGSNIANILLVLGLPAVISGLHTAECDTRHSYVQMLAASVVFIVICFLGPLYVLHGLILLSMLGYMLFSAARAAGRSRACDAGLEEGDAHMAGWKITVFILAGIVGLPLGAHFLIEGATGLASKLGVSDAVIGLTLVAVGTSLPELATTVVAAIRRNADVALGNVIGSNMFNILGIMGVASFFGPLPLDRDLLYYDLWVMLAAALAILPFVFRRRDITRAIGVGFLLVYAVYLVTLF</sequence>
<feature type="domain" description="Sodium/calcium exchanger membrane region" evidence="6">
    <location>
        <begin position="201"/>
        <end position="340"/>
    </location>
</feature>
<keyword evidence="2 5" id="KW-0812">Transmembrane</keyword>
<accession>A0A6P1T383</accession>
<dbReference type="PANTHER" id="PTHR10846">
    <property type="entry name" value="SODIUM/POTASSIUM/CALCIUM EXCHANGER"/>
    <property type="match status" value="1"/>
</dbReference>
<dbReference type="EMBL" id="CP046620">
    <property type="protein sequence ID" value="QHQ37414.1"/>
    <property type="molecule type" value="Genomic_DNA"/>
</dbReference>
<name>A0A6P1T383_9RHOB</name>
<keyword evidence="8" id="KW-1185">Reference proteome</keyword>
<evidence type="ECO:0000256" key="5">
    <source>
        <dbReference type="SAM" id="Phobius"/>
    </source>
</evidence>
<evidence type="ECO:0000256" key="4">
    <source>
        <dbReference type="ARBA" id="ARBA00023136"/>
    </source>
</evidence>
<comment type="subcellular location">
    <subcellularLocation>
        <location evidence="1">Membrane</location>
        <topology evidence="1">Multi-pass membrane protein</topology>
    </subcellularLocation>
</comment>
<feature type="transmembrane region" description="Helical" evidence="5">
    <location>
        <begin position="66"/>
        <end position="89"/>
    </location>
</feature>
<feature type="transmembrane region" description="Helical" evidence="5">
    <location>
        <begin position="135"/>
        <end position="155"/>
    </location>
</feature>
<dbReference type="PANTHER" id="PTHR10846:SF8">
    <property type="entry name" value="INNER MEMBRANE PROTEIN YRBG"/>
    <property type="match status" value="1"/>
</dbReference>
<proteinExistence type="predicted"/>
<organism evidence="7 8">
    <name type="scientific">Algicella marina</name>
    <dbReference type="NCBI Taxonomy" id="2683284"/>
    <lineage>
        <taxon>Bacteria</taxon>
        <taxon>Pseudomonadati</taxon>
        <taxon>Pseudomonadota</taxon>
        <taxon>Alphaproteobacteria</taxon>
        <taxon>Rhodobacterales</taxon>
        <taxon>Paracoccaceae</taxon>
        <taxon>Algicella</taxon>
    </lineage>
</organism>
<evidence type="ECO:0000256" key="2">
    <source>
        <dbReference type="ARBA" id="ARBA00022692"/>
    </source>
</evidence>
<evidence type="ECO:0000256" key="3">
    <source>
        <dbReference type="ARBA" id="ARBA00022989"/>
    </source>
</evidence>
<reference evidence="7 8" key="1">
    <citation type="submission" date="2019-12" db="EMBL/GenBank/DDBJ databases">
        <title>Complete genome sequence of Algicella marina strain 9Alg 56(T) isolated from the red alga Tichocarpus crinitus.</title>
        <authorList>
            <person name="Kim S.-G."/>
            <person name="Nedashkovskaya O.I."/>
        </authorList>
    </citation>
    <scope>NUCLEOTIDE SEQUENCE [LARGE SCALE GENOMIC DNA]</scope>
    <source>
        <strain evidence="7 8">9Alg 56</strain>
    </source>
</reference>
<evidence type="ECO:0000313" key="8">
    <source>
        <dbReference type="Proteomes" id="UP000464495"/>
    </source>
</evidence>
<feature type="transmembrane region" description="Helical" evidence="5">
    <location>
        <begin position="33"/>
        <end position="54"/>
    </location>
</feature>
<evidence type="ECO:0000256" key="1">
    <source>
        <dbReference type="ARBA" id="ARBA00004141"/>
    </source>
</evidence>
<dbReference type="AlphaFoldDB" id="A0A6P1T383"/>
<dbReference type="GO" id="GO:0005886">
    <property type="term" value="C:plasma membrane"/>
    <property type="evidence" value="ECO:0007669"/>
    <property type="project" value="TreeGrafter"/>
</dbReference>
<dbReference type="Gene3D" id="1.20.1420.30">
    <property type="entry name" value="NCX, central ion-binding region"/>
    <property type="match status" value="1"/>
</dbReference>
<evidence type="ECO:0000313" key="7">
    <source>
        <dbReference type="EMBL" id="QHQ37414.1"/>
    </source>
</evidence>
<gene>
    <name evidence="7" type="ORF">GO499_12555</name>
</gene>
<dbReference type="GO" id="GO:0008273">
    <property type="term" value="F:calcium, potassium:sodium antiporter activity"/>
    <property type="evidence" value="ECO:0007669"/>
    <property type="project" value="TreeGrafter"/>
</dbReference>
<dbReference type="NCBIfam" id="TIGR00367">
    <property type="entry name" value="calcium/sodium antiporter"/>
    <property type="match status" value="1"/>
</dbReference>
<protein>
    <submittedName>
        <fullName evidence="7">Calcium/sodium antiporter</fullName>
    </submittedName>
</protein>
<feature type="domain" description="Sodium/calcium exchanger membrane region" evidence="6">
    <location>
        <begin position="35"/>
        <end position="171"/>
    </location>
</feature>
<feature type="transmembrane region" description="Helical" evidence="5">
    <location>
        <begin position="234"/>
        <end position="258"/>
    </location>
</feature>
<feature type="transmembrane region" description="Helical" evidence="5">
    <location>
        <begin position="161"/>
        <end position="179"/>
    </location>
</feature>
<feature type="transmembrane region" description="Helical" evidence="5">
    <location>
        <begin position="109"/>
        <end position="128"/>
    </location>
</feature>
<keyword evidence="3 5" id="KW-1133">Transmembrane helix</keyword>
<dbReference type="KEGG" id="amaq:GO499_12555"/>
<evidence type="ECO:0000259" key="6">
    <source>
        <dbReference type="Pfam" id="PF01699"/>
    </source>
</evidence>
<dbReference type="GO" id="GO:0006874">
    <property type="term" value="P:intracellular calcium ion homeostasis"/>
    <property type="evidence" value="ECO:0007669"/>
    <property type="project" value="TreeGrafter"/>
</dbReference>
<keyword evidence="4 5" id="KW-0472">Membrane</keyword>
<dbReference type="Proteomes" id="UP000464495">
    <property type="component" value="Chromosome"/>
</dbReference>